<dbReference type="OrthoDB" id="1164142at2759"/>
<evidence type="ECO:0000313" key="2">
    <source>
        <dbReference type="EMBL" id="EOA37198.1"/>
    </source>
</evidence>
<name>R0IJR1_9BRAS</name>
<sequence>MAIKAGKVLRTATAAARKFQQKQFSATSSASTTTPNVSPSSGVGTFLGFPKLPRSESDLLISKYIRLYQGRLTKKGDFTEEKLTKMLSGEDKIGIGETMKLLEGRKTGFESSKTPNNNKPKAIK</sequence>
<feature type="region of interest" description="Disordered" evidence="1">
    <location>
        <begin position="104"/>
        <end position="124"/>
    </location>
</feature>
<evidence type="ECO:0000256" key="1">
    <source>
        <dbReference type="SAM" id="MobiDB-lite"/>
    </source>
</evidence>
<organism evidence="2 3">
    <name type="scientific">Capsella rubella</name>
    <dbReference type="NCBI Taxonomy" id="81985"/>
    <lineage>
        <taxon>Eukaryota</taxon>
        <taxon>Viridiplantae</taxon>
        <taxon>Streptophyta</taxon>
        <taxon>Embryophyta</taxon>
        <taxon>Tracheophyta</taxon>
        <taxon>Spermatophyta</taxon>
        <taxon>Magnoliopsida</taxon>
        <taxon>eudicotyledons</taxon>
        <taxon>Gunneridae</taxon>
        <taxon>Pentapetalae</taxon>
        <taxon>rosids</taxon>
        <taxon>malvids</taxon>
        <taxon>Brassicales</taxon>
        <taxon>Brassicaceae</taxon>
        <taxon>Camelineae</taxon>
        <taxon>Capsella</taxon>
    </lineage>
</organism>
<dbReference type="Proteomes" id="UP000029121">
    <property type="component" value="Unassembled WGS sequence"/>
</dbReference>
<protein>
    <submittedName>
        <fullName evidence="2">Uncharacterized protein</fullName>
    </submittedName>
</protein>
<dbReference type="EMBL" id="KB870805">
    <property type="protein sequence ID" value="EOA37198.1"/>
    <property type="molecule type" value="Genomic_DNA"/>
</dbReference>
<dbReference type="KEGG" id="crb:17899127"/>
<gene>
    <name evidence="2" type="ORF">CARUB_v10010655mg</name>
</gene>
<evidence type="ECO:0000313" key="3">
    <source>
        <dbReference type="Proteomes" id="UP000029121"/>
    </source>
</evidence>
<dbReference type="AlphaFoldDB" id="R0IJR1"/>
<feature type="region of interest" description="Disordered" evidence="1">
    <location>
        <begin position="23"/>
        <end position="44"/>
    </location>
</feature>
<feature type="compositionally biased region" description="Low complexity" evidence="1">
    <location>
        <begin position="25"/>
        <end position="41"/>
    </location>
</feature>
<proteinExistence type="predicted"/>
<keyword evidence="3" id="KW-1185">Reference proteome</keyword>
<feature type="compositionally biased region" description="Polar residues" evidence="1">
    <location>
        <begin position="109"/>
        <end position="124"/>
    </location>
</feature>
<dbReference type="eggNOG" id="ENOG502RRHX">
    <property type="taxonomic scope" value="Eukaryota"/>
</dbReference>
<accession>R0IJR1</accession>
<reference evidence="3" key="1">
    <citation type="journal article" date="2013" name="Nat. Genet.">
        <title>The Capsella rubella genome and the genomic consequences of rapid mating system evolution.</title>
        <authorList>
            <person name="Slotte T."/>
            <person name="Hazzouri K.M."/>
            <person name="Agren J.A."/>
            <person name="Koenig D."/>
            <person name="Maumus F."/>
            <person name="Guo Y.L."/>
            <person name="Steige K."/>
            <person name="Platts A.E."/>
            <person name="Escobar J.S."/>
            <person name="Newman L.K."/>
            <person name="Wang W."/>
            <person name="Mandakova T."/>
            <person name="Vello E."/>
            <person name="Smith L.M."/>
            <person name="Henz S.R."/>
            <person name="Steffen J."/>
            <person name="Takuno S."/>
            <person name="Brandvain Y."/>
            <person name="Coop G."/>
            <person name="Andolfatto P."/>
            <person name="Hu T.T."/>
            <person name="Blanchette M."/>
            <person name="Clark R.M."/>
            <person name="Quesneville H."/>
            <person name="Nordborg M."/>
            <person name="Gaut B.S."/>
            <person name="Lysak M.A."/>
            <person name="Jenkins J."/>
            <person name="Grimwood J."/>
            <person name="Chapman J."/>
            <person name="Prochnik S."/>
            <person name="Shu S."/>
            <person name="Rokhsar D."/>
            <person name="Schmutz J."/>
            <person name="Weigel D."/>
            <person name="Wright S.I."/>
        </authorList>
    </citation>
    <scope>NUCLEOTIDE SEQUENCE [LARGE SCALE GENOMIC DNA]</scope>
    <source>
        <strain evidence="3">cv. Monte Gargano</strain>
    </source>
</reference>